<keyword evidence="2" id="KW-0614">Plasmid</keyword>
<evidence type="ECO:0000313" key="2">
    <source>
        <dbReference type="EMBL" id="AUX78339.1"/>
    </source>
</evidence>
<dbReference type="InterPro" id="IPR029058">
    <property type="entry name" value="AB_hydrolase_fold"/>
</dbReference>
<sequence>MPDLPDIRDRFYFPTLRALPGSIYPSIAFPVRDQGDSSFCTGFALAHVIDVLTHRETLATRPLQVSARMLYEMAKRNDEWAGTAYEGSSIRGALSGFHRNGVCRLDLSPDGSNGEWVLSYEMNKDARENRLGAYYRLHPDLSDFHAALDEVGVIYASAQIHENWKEPVNGQIAPGGGLIGGHAFAIVGYDATGFWILNSWGPSWGNGGIAHWLYEDWAATLMDAWVLQLGVRAPTAFSAMPRGAPSAATIPQAKAAPNRSDIVGHFINIDDGRYVVNGRYASPTLLEMQETVKRLTDPTANQGAGYDHLVIYCHGGLNSLDDEANRIATWKRHDVFGRNGVYNFHLMWGSGFFDEAFGALSQSQSGRAAGWITDFLFETGLGKALGSRAWRNMKQDAVAAFDRNGEYNGGTFGLKPLLQGVVKAKKKRPKVHLVGHSAGSIVLGELLANLDQFEIQDLEIASIHLMAPACTTDFFERRYEPFLQRKGAWKLADKIYLYQMRDSLELADTVAAAGLPGYGRSLLYLVSRAYEDKPNMPLAGMEKFSSQLPRSDLLEIDRSKSATTESTTHGGFDNDAATMTTIMARITGSKLRKPPMEEELVGY</sequence>
<dbReference type="InterPro" id="IPR038765">
    <property type="entry name" value="Papain-like_cys_pep_sf"/>
</dbReference>
<proteinExistence type="predicted"/>
<reference evidence="2 3" key="1">
    <citation type="submission" date="2017-10" db="EMBL/GenBank/DDBJ databases">
        <title>Analysis of the genome sequences of Rhizobium populations associated to common bean (phaseolus vulgaris).</title>
        <authorList>
            <person name="Bustos P."/>
            <person name="Santamaria R.I."/>
            <person name="Miranda-Sanchez F."/>
            <person name="Perez-Carrascal O."/>
            <person name="Juarez S."/>
            <person name="Lozano L."/>
            <person name="Martinez-Flores I."/>
            <person name="Vinuesa P."/>
            <person name="Martinez-Romero E."/>
            <person name="Cevallos M.A."/>
            <person name="Romero D."/>
            <person name="Davila G."/>
            <person name="Gonzalez V."/>
        </authorList>
    </citation>
    <scope>NUCLEOTIDE SEQUENCE [LARGE SCALE GENOMIC DNA]</scope>
    <source>
        <strain evidence="2 3">NXT3</strain>
        <plasmid evidence="3">Plasmid psfrenxt3a</plasmid>
    </source>
</reference>
<dbReference type="GO" id="GO:0006508">
    <property type="term" value="P:proteolysis"/>
    <property type="evidence" value="ECO:0007669"/>
    <property type="project" value="InterPro"/>
</dbReference>
<dbReference type="Pfam" id="PF00112">
    <property type="entry name" value="Peptidase_C1"/>
    <property type="match status" value="1"/>
</dbReference>
<dbReference type="Proteomes" id="UP000239340">
    <property type="component" value="Plasmid pSfreNXT3a"/>
</dbReference>
<gene>
    <name evidence="2" type="ORF">NXT3_PA00043</name>
</gene>
<dbReference type="GO" id="GO:0008234">
    <property type="term" value="F:cysteine-type peptidase activity"/>
    <property type="evidence" value="ECO:0007669"/>
    <property type="project" value="InterPro"/>
</dbReference>
<feature type="domain" description="Peptidase C1A papain C-terminal" evidence="1">
    <location>
        <begin position="30"/>
        <end position="209"/>
    </location>
</feature>
<organism evidence="2 3">
    <name type="scientific">Rhizobium fredii</name>
    <name type="common">Sinorhizobium fredii</name>
    <dbReference type="NCBI Taxonomy" id="380"/>
    <lineage>
        <taxon>Bacteria</taxon>
        <taxon>Pseudomonadati</taxon>
        <taxon>Pseudomonadota</taxon>
        <taxon>Alphaproteobacteria</taxon>
        <taxon>Hyphomicrobiales</taxon>
        <taxon>Rhizobiaceae</taxon>
        <taxon>Sinorhizobium/Ensifer group</taxon>
        <taxon>Sinorhizobium</taxon>
    </lineage>
</organism>
<dbReference type="Gene3D" id="3.40.50.1820">
    <property type="entry name" value="alpha/beta hydrolase"/>
    <property type="match status" value="1"/>
</dbReference>
<accession>A0A2L0HC33</accession>
<dbReference type="Gene3D" id="3.90.70.10">
    <property type="entry name" value="Cysteine proteinases"/>
    <property type="match status" value="1"/>
</dbReference>
<dbReference type="EMBL" id="CP024308">
    <property type="protein sequence ID" value="AUX78339.1"/>
    <property type="molecule type" value="Genomic_DNA"/>
</dbReference>
<evidence type="ECO:0000313" key="3">
    <source>
        <dbReference type="Proteomes" id="UP000239340"/>
    </source>
</evidence>
<dbReference type="InterPro" id="IPR000668">
    <property type="entry name" value="Peptidase_C1A_C"/>
</dbReference>
<protein>
    <submittedName>
        <fullName evidence="2">Peptidase C1 family protein</fullName>
    </submittedName>
</protein>
<dbReference type="SUPFAM" id="SSF53474">
    <property type="entry name" value="alpha/beta-Hydrolases"/>
    <property type="match status" value="1"/>
</dbReference>
<dbReference type="AlphaFoldDB" id="A0A2L0HC33"/>
<name>A0A2L0HC33_RHIFR</name>
<dbReference type="SUPFAM" id="SSF54001">
    <property type="entry name" value="Cysteine proteinases"/>
    <property type="match status" value="1"/>
</dbReference>
<geneLocation type="plasmid" evidence="3">
    <name>psfrenxt3a</name>
</geneLocation>
<evidence type="ECO:0000259" key="1">
    <source>
        <dbReference type="Pfam" id="PF00112"/>
    </source>
</evidence>
<dbReference type="CDD" id="cd02619">
    <property type="entry name" value="Peptidase_C1"/>
    <property type="match status" value="1"/>
</dbReference>